<dbReference type="SUPFAM" id="SSF52833">
    <property type="entry name" value="Thioredoxin-like"/>
    <property type="match status" value="1"/>
</dbReference>
<dbReference type="AlphaFoldDB" id="A0A7X5QXG9"/>
<evidence type="ECO:0000259" key="9">
    <source>
        <dbReference type="Pfam" id="PF13098"/>
    </source>
</evidence>
<evidence type="ECO:0000256" key="5">
    <source>
        <dbReference type="ARBA" id="ARBA00023157"/>
    </source>
</evidence>
<evidence type="ECO:0000259" key="8">
    <source>
        <dbReference type="Pfam" id="PF10411"/>
    </source>
</evidence>
<dbReference type="InterPro" id="IPR051470">
    <property type="entry name" value="Thiol:disulfide_interchange"/>
</dbReference>
<comment type="function">
    <text evidence="7">Required for disulfide bond formation in some periplasmic proteins. Acts by transferring its disulfide bond to other proteins and is reduced in the process.</text>
</comment>
<name>A0A7X5QXG9_9GAMM</name>
<dbReference type="Pfam" id="PF10411">
    <property type="entry name" value="DsbC_N"/>
    <property type="match status" value="1"/>
</dbReference>
<comment type="similarity">
    <text evidence="2 7">Belongs to the thioredoxin family. DsbC subfamily.</text>
</comment>
<dbReference type="InterPro" id="IPR012336">
    <property type="entry name" value="Thioredoxin-like_fold"/>
</dbReference>
<dbReference type="RefSeq" id="WP_166700894.1">
    <property type="nucleotide sequence ID" value="NZ_JAAQTL010000002.1"/>
</dbReference>
<dbReference type="Pfam" id="PF13098">
    <property type="entry name" value="Thioredoxin_2"/>
    <property type="match status" value="1"/>
</dbReference>
<dbReference type="Proteomes" id="UP000518878">
    <property type="component" value="Unassembled WGS sequence"/>
</dbReference>
<reference evidence="10 11" key="1">
    <citation type="journal article" date="2006" name="Int. J. Syst. Evol. Microbiol.">
        <title>Dyella yeojuensis sp. nov., isolated from greenhouse soil in Korea.</title>
        <authorList>
            <person name="Kim B.Y."/>
            <person name="Weon H.Y."/>
            <person name="Lee K.H."/>
            <person name="Seok S.J."/>
            <person name="Kwon S.W."/>
            <person name="Go S.J."/>
            <person name="Stackebrandt E."/>
        </authorList>
    </citation>
    <scope>NUCLEOTIDE SEQUENCE [LARGE SCALE GENOMIC DNA]</scope>
    <source>
        <strain evidence="10 11">DSM 17673</strain>
    </source>
</reference>
<dbReference type="EMBL" id="JAAQTL010000002">
    <property type="protein sequence ID" value="NID17097.1"/>
    <property type="molecule type" value="Genomic_DNA"/>
</dbReference>
<feature type="domain" description="Thioredoxin-like fold" evidence="9">
    <location>
        <begin position="120"/>
        <end position="246"/>
    </location>
</feature>
<keyword evidence="11" id="KW-1185">Reference proteome</keyword>
<evidence type="ECO:0000256" key="2">
    <source>
        <dbReference type="ARBA" id="ARBA00009813"/>
    </source>
</evidence>
<dbReference type="Gene3D" id="3.40.30.10">
    <property type="entry name" value="Glutaredoxin"/>
    <property type="match status" value="1"/>
</dbReference>
<dbReference type="SUPFAM" id="SSF54423">
    <property type="entry name" value="DsbC/DsbG N-terminal domain-like"/>
    <property type="match status" value="1"/>
</dbReference>
<gene>
    <name evidence="10" type="ORF">HBF32_16590</name>
</gene>
<dbReference type="InterPro" id="IPR036249">
    <property type="entry name" value="Thioredoxin-like_sf"/>
</dbReference>
<dbReference type="PANTHER" id="PTHR35272:SF3">
    <property type="entry name" value="THIOL:DISULFIDE INTERCHANGE PROTEIN DSBC"/>
    <property type="match status" value="1"/>
</dbReference>
<dbReference type="GO" id="GO:0042597">
    <property type="term" value="C:periplasmic space"/>
    <property type="evidence" value="ECO:0007669"/>
    <property type="project" value="UniProtKB-SubCell"/>
</dbReference>
<comment type="subcellular location">
    <subcellularLocation>
        <location evidence="1 7">Periplasm</location>
    </subcellularLocation>
</comment>
<organism evidence="10 11">
    <name type="scientific">Luteibacter yeojuensis</name>
    <dbReference type="NCBI Taxonomy" id="345309"/>
    <lineage>
        <taxon>Bacteria</taxon>
        <taxon>Pseudomonadati</taxon>
        <taxon>Pseudomonadota</taxon>
        <taxon>Gammaproteobacteria</taxon>
        <taxon>Lysobacterales</taxon>
        <taxon>Rhodanobacteraceae</taxon>
        <taxon>Luteibacter</taxon>
    </lineage>
</organism>
<evidence type="ECO:0000256" key="6">
    <source>
        <dbReference type="ARBA" id="ARBA00023284"/>
    </source>
</evidence>
<keyword evidence="5" id="KW-1015">Disulfide bond</keyword>
<accession>A0A7X5QXG9</accession>
<feature type="domain" description="Disulphide bond isomerase DsbC/G N-terminal" evidence="8">
    <location>
        <begin position="26"/>
        <end position="92"/>
    </location>
</feature>
<dbReference type="PANTHER" id="PTHR35272">
    <property type="entry name" value="THIOL:DISULFIDE INTERCHANGE PROTEIN DSBC-RELATED"/>
    <property type="match status" value="1"/>
</dbReference>
<evidence type="ECO:0000256" key="4">
    <source>
        <dbReference type="ARBA" id="ARBA00022764"/>
    </source>
</evidence>
<evidence type="ECO:0000256" key="3">
    <source>
        <dbReference type="ARBA" id="ARBA00022729"/>
    </source>
</evidence>
<dbReference type="InterPro" id="IPR033954">
    <property type="entry name" value="DiS-bond_Isoase_DsbC/G"/>
</dbReference>
<feature type="chain" id="PRO_5031597084" description="Thiol:disulfide interchange protein" evidence="7">
    <location>
        <begin position="28"/>
        <end position="257"/>
    </location>
</feature>
<dbReference type="CDD" id="cd03020">
    <property type="entry name" value="DsbA_DsbC_DsbG"/>
    <property type="match status" value="1"/>
</dbReference>
<evidence type="ECO:0000256" key="7">
    <source>
        <dbReference type="RuleBase" id="RU364038"/>
    </source>
</evidence>
<keyword evidence="4 7" id="KW-0574">Periplasm</keyword>
<dbReference type="InterPro" id="IPR009094">
    <property type="entry name" value="DiS-bond_isomerase_DsbC/G_N_sf"/>
</dbReference>
<dbReference type="Gene3D" id="3.10.450.70">
    <property type="entry name" value="Disulphide bond isomerase, DsbC/G, N-terminal"/>
    <property type="match status" value="1"/>
</dbReference>
<keyword evidence="6 7" id="KW-0676">Redox-active center</keyword>
<sequence length="257" mass="27136">MLKKILSTVALFEVALLAGAFAMTAQAADNEKAVRDAVESLGPGIKVDSVAPAPMAGFYQVVASGRMVYVSADGHYMLNGNLIDLQAKTDLSAASWAATRKAALAKVPASQRLIYAPDKPKHTVTVFTDVDCGFCRQLHAHIDEFNKKGIAVEYVFWPREGIKTTAGNDTPSYTKAVSVWCSADRKNAFNEAMKGATPKAATCSNPVKDDFELGERLGVNGTPTIVTENGDVVGGYVTPAQLLQALEAPAGTVGRGG</sequence>
<keyword evidence="3 7" id="KW-0732">Signal</keyword>
<dbReference type="InterPro" id="IPR018950">
    <property type="entry name" value="DiS-bond_isomerase_DsbC/G_N"/>
</dbReference>
<proteinExistence type="inferred from homology"/>
<evidence type="ECO:0000256" key="1">
    <source>
        <dbReference type="ARBA" id="ARBA00004418"/>
    </source>
</evidence>
<protein>
    <recommendedName>
        <fullName evidence="7">Thiol:disulfide interchange protein</fullName>
    </recommendedName>
</protein>
<feature type="signal peptide" evidence="7">
    <location>
        <begin position="1"/>
        <end position="27"/>
    </location>
</feature>
<comment type="caution">
    <text evidence="10">The sequence shown here is derived from an EMBL/GenBank/DDBJ whole genome shotgun (WGS) entry which is preliminary data.</text>
</comment>
<evidence type="ECO:0000313" key="10">
    <source>
        <dbReference type="EMBL" id="NID17097.1"/>
    </source>
</evidence>
<evidence type="ECO:0000313" key="11">
    <source>
        <dbReference type="Proteomes" id="UP000518878"/>
    </source>
</evidence>